<dbReference type="SUPFAM" id="SSF50129">
    <property type="entry name" value="GroES-like"/>
    <property type="match status" value="1"/>
</dbReference>
<comment type="caution">
    <text evidence="8">The sequence shown here is derived from an EMBL/GenBank/DDBJ whole genome shotgun (WGS) entry which is preliminary data.</text>
</comment>
<dbReference type="Gene3D" id="3.90.180.10">
    <property type="entry name" value="Medium-chain alcohol dehydrogenases, catalytic domain"/>
    <property type="match status" value="1"/>
</dbReference>
<gene>
    <name evidence="8" type="ORF">FPZ45_03900</name>
</gene>
<dbReference type="PANTHER" id="PTHR43161:SF9">
    <property type="entry name" value="SORBITOL DEHYDROGENASE"/>
    <property type="match status" value="1"/>
</dbReference>
<dbReference type="EMBL" id="VNJJ01000002">
    <property type="protein sequence ID" value="TVY03042.1"/>
    <property type="molecule type" value="Genomic_DNA"/>
</dbReference>
<dbReference type="GO" id="GO:0016491">
    <property type="term" value="F:oxidoreductase activity"/>
    <property type="evidence" value="ECO:0007669"/>
    <property type="project" value="UniProtKB-KW"/>
</dbReference>
<dbReference type="GO" id="GO:0008270">
    <property type="term" value="F:zinc ion binding"/>
    <property type="evidence" value="ECO:0007669"/>
    <property type="project" value="InterPro"/>
</dbReference>
<dbReference type="Gene3D" id="3.40.50.720">
    <property type="entry name" value="NAD(P)-binding Rossmann-like Domain"/>
    <property type="match status" value="1"/>
</dbReference>
<dbReference type="InterPro" id="IPR020843">
    <property type="entry name" value="ER"/>
</dbReference>
<dbReference type="PANTHER" id="PTHR43161">
    <property type="entry name" value="SORBITOL DEHYDROGENASE"/>
    <property type="match status" value="1"/>
</dbReference>
<keyword evidence="3 6" id="KW-0479">Metal-binding</keyword>
<feature type="domain" description="Enoyl reductase (ER)" evidence="7">
    <location>
        <begin position="7"/>
        <end position="334"/>
    </location>
</feature>
<evidence type="ECO:0000259" key="7">
    <source>
        <dbReference type="SMART" id="SM00829"/>
    </source>
</evidence>
<evidence type="ECO:0000256" key="1">
    <source>
        <dbReference type="ARBA" id="ARBA00001947"/>
    </source>
</evidence>
<dbReference type="SMART" id="SM00829">
    <property type="entry name" value="PKS_ER"/>
    <property type="match status" value="1"/>
</dbReference>
<keyword evidence="4 6" id="KW-0862">Zinc</keyword>
<name>A0A559JT34_9BACL</name>
<evidence type="ECO:0000256" key="4">
    <source>
        <dbReference type="ARBA" id="ARBA00022833"/>
    </source>
</evidence>
<protein>
    <submittedName>
        <fullName evidence="8">Zinc-binding dehydrogenase</fullName>
    </submittedName>
</protein>
<organism evidence="8 9">
    <name type="scientific">Cohnella terricola</name>
    <dbReference type="NCBI Taxonomy" id="1289167"/>
    <lineage>
        <taxon>Bacteria</taxon>
        <taxon>Bacillati</taxon>
        <taxon>Bacillota</taxon>
        <taxon>Bacilli</taxon>
        <taxon>Bacillales</taxon>
        <taxon>Paenibacillaceae</taxon>
        <taxon>Cohnella</taxon>
    </lineage>
</organism>
<dbReference type="AlphaFoldDB" id="A0A559JT34"/>
<accession>A0A559JT34</accession>
<comment type="similarity">
    <text evidence="2 6">Belongs to the zinc-containing alcohol dehydrogenase family.</text>
</comment>
<evidence type="ECO:0000256" key="2">
    <source>
        <dbReference type="ARBA" id="ARBA00008072"/>
    </source>
</evidence>
<dbReference type="InterPro" id="IPR036291">
    <property type="entry name" value="NAD(P)-bd_dom_sf"/>
</dbReference>
<dbReference type="Proteomes" id="UP000316330">
    <property type="component" value="Unassembled WGS sequence"/>
</dbReference>
<evidence type="ECO:0000256" key="5">
    <source>
        <dbReference type="ARBA" id="ARBA00023002"/>
    </source>
</evidence>
<proteinExistence type="inferred from homology"/>
<reference evidence="8 9" key="1">
    <citation type="submission" date="2019-07" db="EMBL/GenBank/DDBJ databases">
        <authorList>
            <person name="Kim J."/>
        </authorList>
    </citation>
    <scope>NUCLEOTIDE SEQUENCE [LARGE SCALE GENOMIC DNA]</scope>
    <source>
        <strain evidence="8 9">G13</strain>
    </source>
</reference>
<evidence type="ECO:0000256" key="3">
    <source>
        <dbReference type="ARBA" id="ARBA00022723"/>
    </source>
</evidence>
<dbReference type="PROSITE" id="PS00059">
    <property type="entry name" value="ADH_ZINC"/>
    <property type="match status" value="1"/>
</dbReference>
<dbReference type="InterPro" id="IPR002328">
    <property type="entry name" value="ADH_Zn_CS"/>
</dbReference>
<dbReference type="InterPro" id="IPR013149">
    <property type="entry name" value="ADH-like_C"/>
</dbReference>
<dbReference type="RefSeq" id="WP_144698645.1">
    <property type="nucleotide sequence ID" value="NZ_VNJJ01000002.1"/>
</dbReference>
<evidence type="ECO:0000313" key="8">
    <source>
        <dbReference type="EMBL" id="TVY03042.1"/>
    </source>
</evidence>
<evidence type="ECO:0000256" key="6">
    <source>
        <dbReference type="RuleBase" id="RU361277"/>
    </source>
</evidence>
<dbReference type="Pfam" id="PF08240">
    <property type="entry name" value="ADH_N"/>
    <property type="match status" value="1"/>
</dbReference>
<dbReference type="Pfam" id="PF00107">
    <property type="entry name" value="ADH_zinc_N"/>
    <property type="match status" value="1"/>
</dbReference>
<dbReference type="InterPro" id="IPR013154">
    <property type="entry name" value="ADH-like_N"/>
</dbReference>
<keyword evidence="9" id="KW-1185">Reference proteome</keyword>
<dbReference type="InterPro" id="IPR011032">
    <property type="entry name" value="GroES-like_sf"/>
</dbReference>
<comment type="cofactor">
    <cofactor evidence="1 6">
        <name>Zn(2+)</name>
        <dbReference type="ChEBI" id="CHEBI:29105"/>
    </cofactor>
</comment>
<keyword evidence="5" id="KW-0560">Oxidoreductase</keyword>
<sequence length="336" mass="36471">MKSVLLNAPRSLSVEEVEEPNRPGDGEVLVQVQRVTLCGSDIHYFLHGSHSTKVQFPIVLGHEASGVVIATGDNVTSVKPGDRVAIEPGIWCGRCVYCARNQYQFCEKMQFMASKGYPGALRERVVWPESAVWKLPDRMSLDEGALLEPLSVAYAAMEGTDFGQASSALVLGAGSIGLLACGLIRQLHPHVECFVLDNRKERFDLARRQGIDTGRAIVSGDADAEFPAADIVIDTTGHPGVIESAFRSMNKGGRILLIGLSRQPLGLDVMDLVYKGVTIKGSYRYSHTYPKLLELSDVHSFGTSSLITHRFGLGQAQEAFETASAAQKSLKVVIEL</sequence>
<evidence type="ECO:0000313" key="9">
    <source>
        <dbReference type="Proteomes" id="UP000316330"/>
    </source>
</evidence>
<dbReference type="OrthoDB" id="9806940at2"/>
<dbReference type="SUPFAM" id="SSF51735">
    <property type="entry name" value="NAD(P)-binding Rossmann-fold domains"/>
    <property type="match status" value="1"/>
</dbReference>